<dbReference type="PANTHER" id="PTHR18919">
    <property type="entry name" value="ACETYL-COA C-ACYLTRANSFERASE"/>
    <property type="match status" value="1"/>
</dbReference>
<dbReference type="SUPFAM" id="SSF53901">
    <property type="entry name" value="Thiolase-like"/>
    <property type="match status" value="2"/>
</dbReference>
<sequence length="396" mass="41702">MPSSSLQEVVIASAVRTPIGAFQSSLSTVPATTLGSVAISAAVKRAGLKYHDVDEVYMGIALQAGLRQAPCKQAALGAGIPTSVPTTTINKRCASGMKAIMIAAQGLMSGHQSVMVAGGMESMSNVPYNIKRGVTPYGGFEAEDGILVDGLQDPFDGSHMGEFAEYTARRQSISREDQDEFAIRSYELSQQAAKDGVFQAEITPVPIPVPKKKGEFVFVSEDEEIKKFNKEKLKTLRPVFKKEGGTITAGNASTLNDGAAALVLMTSEAAKEKGVKPLAKIIDFCDAASNPIDFPTAPVLAIKKLLDRCGLKAAEIARWEINEAFSVVTLACLKELELSIDKVNLHGGAVSIGHPVGMSGARITGHLAHTLKKDQFGVAAICNGGGGASAIIMQKL</sequence>
<dbReference type="PANTHER" id="PTHR18919:SF156">
    <property type="entry name" value="ACETYL-COA ACETYLTRANSFERASE, MITOCHONDRIAL"/>
    <property type="match status" value="1"/>
</dbReference>
<comment type="subcellular location">
    <subcellularLocation>
        <location evidence="1">Mitochondrion</location>
    </subcellularLocation>
</comment>
<dbReference type="Pfam" id="PF00108">
    <property type="entry name" value="Thiolase_N"/>
    <property type="match status" value="1"/>
</dbReference>
<dbReference type="InterPro" id="IPR020615">
    <property type="entry name" value="Thiolase_acyl_enz_int_AS"/>
</dbReference>
<feature type="domain" description="Thiolase C-terminal" evidence="15">
    <location>
        <begin position="276"/>
        <end position="395"/>
    </location>
</feature>
<feature type="active site" description="Acyl-thioester intermediate" evidence="12">
    <location>
        <position position="93"/>
    </location>
</feature>
<keyword evidence="7" id="KW-0479">Metal-binding</keyword>
<protein>
    <recommendedName>
        <fullName evidence="5">acetyl-CoA C-acetyltransferase</fullName>
        <ecNumber evidence="5">2.3.1.9</ecNumber>
    </recommendedName>
</protein>
<dbReference type="InterPro" id="IPR002155">
    <property type="entry name" value="Thiolase"/>
</dbReference>
<evidence type="ECO:0000256" key="12">
    <source>
        <dbReference type="PIRSR" id="PIRSR000429-1"/>
    </source>
</evidence>
<evidence type="ECO:0000256" key="11">
    <source>
        <dbReference type="ARBA" id="ARBA00023315"/>
    </source>
</evidence>
<comment type="similarity">
    <text evidence="3 13">Belongs to the thiolase-like superfamily. Thiolase family.</text>
</comment>
<keyword evidence="9" id="KW-0630">Potassium</keyword>
<evidence type="ECO:0000256" key="8">
    <source>
        <dbReference type="ARBA" id="ARBA00022946"/>
    </source>
</evidence>
<dbReference type="PIRSF" id="PIRSF000429">
    <property type="entry name" value="Ac-CoA_Ac_transf"/>
    <property type="match status" value="1"/>
</dbReference>
<evidence type="ECO:0000259" key="14">
    <source>
        <dbReference type="Pfam" id="PF00108"/>
    </source>
</evidence>
<proteinExistence type="inferred from homology"/>
<dbReference type="PROSITE" id="PS00098">
    <property type="entry name" value="THIOLASE_1"/>
    <property type="match status" value="1"/>
</dbReference>
<evidence type="ECO:0000256" key="10">
    <source>
        <dbReference type="ARBA" id="ARBA00023128"/>
    </source>
</evidence>
<feature type="active site" description="Proton acceptor" evidence="12">
    <location>
        <position position="354"/>
    </location>
</feature>
<feature type="domain" description="Thiolase N-terminal" evidence="14">
    <location>
        <begin position="9"/>
        <end position="267"/>
    </location>
</feature>
<dbReference type="InterPro" id="IPR016039">
    <property type="entry name" value="Thiolase-like"/>
</dbReference>
<feature type="active site" description="Proton acceptor" evidence="12">
    <location>
        <position position="382"/>
    </location>
</feature>
<evidence type="ECO:0000256" key="3">
    <source>
        <dbReference type="ARBA" id="ARBA00010982"/>
    </source>
</evidence>
<dbReference type="Proteomes" id="UP001283361">
    <property type="component" value="Unassembled WGS sequence"/>
</dbReference>
<dbReference type="PROSITE" id="PS00737">
    <property type="entry name" value="THIOLASE_2"/>
    <property type="match status" value="1"/>
</dbReference>
<evidence type="ECO:0000256" key="1">
    <source>
        <dbReference type="ARBA" id="ARBA00004173"/>
    </source>
</evidence>
<evidence type="ECO:0000313" key="17">
    <source>
        <dbReference type="Proteomes" id="UP001283361"/>
    </source>
</evidence>
<dbReference type="InterPro" id="IPR020617">
    <property type="entry name" value="Thiolase_C"/>
</dbReference>
<reference evidence="16" key="1">
    <citation type="journal article" date="2023" name="G3 (Bethesda)">
        <title>A reference genome for the long-term kleptoplast-retaining sea slug Elysia crispata morphotype clarki.</title>
        <authorList>
            <person name="Eastman K.E."/>
            <person name="Pendleton A.L."/>
            <person name="Shaikh M.A."/>
            <person name="Suttiyut T."/>
            <person name="Ogas R."/>
            <person name="Tomko P."/>
            <person name="Gavelis G."/>
            <person name="Widhalm J.R."/>
            <person name="Wisecaver J.H."/>
        </authorList>
    </citation>
    <scope>NUCLEOTIDE SEQUENCE</scope>
    <source>
        <strain evidence="16">ECLA1</strain>
    </source>
</reference>
<keyword evidence="11 13" id="KW-0012">Acyltransferase</keyword>
<dbReference type="GO" id="GO:0005739">
    <property type="term" value="C:mitochondrion"/>
    <property type="evidence" value="ECO:0007669"/>
    <property type="project" value="UniProtKB-SubCell"/>
</dbReference>
<keyword evidence="6 13" id="KW-0808">Transferase</keyword>
<keyword evidence="8" id="KW-0809">Transit peptide</keyword>
<organism evidence="16 17">
    <name type="scientific">Elysia crispata</name>
    <name type="common">lettuce slug</name>
    <dbReference type="NCBI Taxonomy" id="231223"/>
    <lineage>
        <taxon>Eukaryota</taxon>
        <taxon>Metazoa</taxon>
        <taxon>Spiralia</taxon>
        <taxon>Lophotrochozoa</taxon>
        <taxon>Mollusca</taxon>
        <taxon>Gastropoda</taxon>
        <taxon>Heterobranchia</taxon>
        <taxon>Euthyneura</taxon>
        <taxon>Panpulmonata</taxon>
        <taxon>Sacoglossa</taxon>
        <taxon>Placobranchoidea</taxon>
        <taxon>Plakobranchidae</taxon>
        <taxon>Elysia</taxon>
    </lineage>
</organism>
<dbReference type="Pfam" id="PF02803">
    <property type="entry name" value="Thiolase_C"/>
    <property type="match status" value="1"/>
</dbReference>
<name>A0AAE0ZWK4_9GAST</name>
<comment type="caution">
    <text evidence="16">The sequence shown here is derived from an EMBL/GenBank/DDBJ whole genome shotgun (WGS) entry which is preliminary data.</text>
</comment>
<dbReference type="InterPro" id="IPR020610">
    <property type="entry name" value="Thiolase_AS"/>
</dbReference>
<accession>A0AAE0ZWK4</accession>
<evidence type="ECO:0000256" key="5">
    <source>
        <dbReference type="ARBA" id="ARBA00012705"/>
    </source>
</evidence>
<gene>
    <name evidence="16" type="ORF">RRG08_008864</name>
</gene>
<dbReference type="PROSITE" id="PS00099">
    <property type="entry name" value="THIOLASE_3"/>
    <property type="match status" value="1"/>
</dbReference>
<evidence type="ECO:0000256" key="7">
    <source>
        <dbReference type="ARBA" id="ARBA00022723"/>
    </source>
</evidence>
<dbReference type="GO" id="GO:0006635">
    <property type="term" value="P:fatty acid beta-oxidation"/>
    <property type="evidence" value="ECO:0007669"/>
    <property type="project" value="TreeGrafter"/>
</dbReference>
<evidence type="ECO:0000256" key="6">
    <source>
        <dbReference type="ARBA" id="ARBA00022679"/>
    </source>
</evidence>
<evidence type="ECO:0000256" key="9">
    <source>
        <dbReference type="ARBA" id="ARBA00022958"/>
    </source>
</evidence>
<dbReference type="AlphaFoldDB" id="A0AAE0ZWK4"/>
<dbReference type="EMBL" id="JAWDGP010003139">
    <property type="protein sequence ID" value="KAK3777009.1"/>
    <property type="molecule type" value="Genomic_DNA"/>
</dbReference>
<dbReference type="GO" id="GO:0046872">
    <property type="term" value="F:metal ion binding"/>
    <property type="evidence" value="ECO:0007669"/>
    <property type="project" value="UniProtKB-KW"/>
</dbReference>
<evidence type="ECO:0000256" key="4">
    <source>
        <dbReference type="ARBA" id="ARBA00011881"/>
    </source>
</evidence>
<evidence type="ECO:0000259" key="15">
    <source>
        <dbReference type="Pfam" id="PF02803"/>
    </source>
</evidence>
<keyword evidence="10" id="KW-0496">Mitochondrion</keyword>
<evidence type="ECO:0000313" key="16">
    <source>
        <dbReference type="EMBL" id="KAK3777009.1"/>
    </source>
</evidence>
<dbReference type="InterPro" id="IPR020616">
    <property type="entry name" value="Thiolase_N"/>
</dbReference>
<dbReference type="GO" id="GO:0003985">
    <property type="term" value="F:acetyl-CoA C-acetyltransferase activity"/>
    <property type="evidence" value="ECO:0007669"/>
    <property type="project" value="UniProtKB-EC"/>
</dbReference>
<dbReference type="FunFam" id="3.40.47.10:FF:000007">
    <property type="entry name" value="acetyl-CoA acetyltransferase, mitochondrial"/>
    <property type="match status" value="1"/>
</dbReference>
<dbReference type="CDD" id="cd00751">
    <property type="entry name" value="thiolase"/>
    <property type="match status" value="1"/>
</dbReference>
<dbReference type="Gene3D" id="3.40.47.10">
    <property type="match status" value="1"/>
</dbReference>
<evidence type="ECO:0000256" key="2">
    <source>
        <dbReference type="ARBA" id="ARBA00005189"/>
    </source>
</evidence>
<comment type="subunit">
    <text evidence="4">Homotetramer.</text>
</comment>
<evidence type="ECO:0000256" key="13">
    <source>
        <dbReference type="RuleBase" id="RU003557"/>
    </source>
</evidence>
<dbReference type="InterPro" id="IPR020613">
    <property type="entry name" value="Thiolase_CS"/>
</dbReference>
<keyword evidence="17" id="KW-1185">Reference proteome</keyword>
<dbReference type="EC" id="2.3.1.9" evidence="5"/>
<dbReference type="NCBIfam" id="TIGR01930">
    <property type="entry name" value="AcCoA-C-Actrans"/>
    <property type="match status" value="1"/>
</dbReference>
<comment type="pathway">
    <text evidence="2">Lipid metabolism.</text>
</comment>